<accession>A0A8H5D030</accession>
<feature type="compositionally biased region" description="Low complexity" evidence="3">
    <location>
        <begin position="60"/>
        <end position="72"/>
    </location>
</feature>
<dbReference type="SUPFAM" id="SSF48065">
    <property type="entry name" value="DBL homology domain (DH-domain)"/>
    <property type="match status" value="1"/>
</dbReference>
<reference evidence="5 6" key="1">
    <citation type="journal article" date="2020" name="ISME J.">
        <title>Uncovering the hidden diversity of litter-decomposition mechanisms in mushroom-forming fungi.</title>
        <authorList>
            <person name="Floudas D."/>
            <person name="Bentzer J."/>
            <person name="Ahren D."/>
            <person name="Johansson T."/>
            <person name="Persson P."/>
            <person name="Tunlid A."/>
        </authorList>
    </citation>
    <scope>NUCLEOTIDE SEQUENCE [LARGE SCALE GENOMIC DNA]</scope>
    <source>
        <strain evidence="5 6">CBS 146.42</strain>
    </source>
</reference>
<dbReference type="InterPro" id="IPR001331">
    <property type="entry name" value="GDS_CDC24_CS"/>
</dbReference>
<dbReference type="PANTHER" id="PTHR46006">
    <property type="entry name" value="RHO GUANINE NUCLEOTIDE EXCHANGE FACTOR AT 64C, ISOFORM A"/>
    <property type="match status" value="1"/>
</dbReference>
<evidence type="ECO:0000313" key="6">
    <source>
        <dbReference type="Proteomes" id="UP000559027"/>
    </source>
</evidence>
<gene>
    <name evidence="5" type="ORF">D9756_008898</name>
</gene>
<feature type="region of interest" description="Disordered" evidence="3">
    <location>
        <begin position="159"/>
        <end position="303"/>
    </location>
</feature>
<dbReference type="GO" id="GO:0035025">
    <property type="term" value="P:positive regulation of Rho protein signal transduction"/>
    <property type="evidence" value="ECO:0007669"/>
    <property type="project" value="TreeGrafter"/>
</dbReference>
<dbReference type="EMBL" id="JAACJO010000016">
    <property type="protein sequence ID" value="KAF5349732.1"/>
    <property type="molecule type" value="Genomic_DNA"/>
</dbReference>
<dbReference type="PANTHER" id="PTHR46006:SF6">
    <property type="entry name" value="INTERSECTIN-2 ISOFORM X1"/>
    <property type="match status" value="1"/>
</dbReference>
<dbReference type="InterPro" id="IPR035899">
    <property type="entry name" value="DBL_dom_sf"/>
</dbReference>
<feature type="region of interest" description="Disordered" evidence="3">
    <location>
        <begin position="53"/>
        <end position="130"/>
    </location>
</feature>
<dbReference type="Gene3D" id="2.30.29.30">
    <property type="entry name" value="Pleckstrin-homology domain (PH domain)/Phosphotyrosine-binding domain (PTB)"/>
    <property type="match status" value="1"/>
</dbReference>
<feature type="compositionally biased region" description="Polar residues" evidence="3">
    <location>
        <begin position="225"/>
        <end position="238"/>
    </location>
</feature>
<feature type="region of interest" description="Disordered" evidence="3">
    <location>
        <begin position="340"/>
        <end position="411"/>
    </location>
</feature>
<evidence type="ECO:0000256" key="3">
    <source>
        <dbReference type="SAM" id="MobiDB-lite"/>
    </source>
</evidence>
<dbReference type="Pfam" id="PF00621">
    <property type="entry name" value="RhoGEF"/>
    <property type="match status" value="1"/>
</dbReference>
<dbReference type="AlphaFoldDB" id="A0A8H5D030"/>
<evidence type="ECO:0000313" key="5">
    <source>
        <dbReference type="EMBL" id="KAF5349732.1"/>
    </source>
</evidence>
<dbReference type="GO" id="GO:0005085">
    <property type="term" value="F:guanyl-nucleotide exchange factor activity"/>
    <property type="evidence" value="ECO:0007669"/>
    <property type="project" value="InterPro"/>
</dbReference>
<comment type="subcellular location">
    <subcellularLocation>
        <location evidence="1">Cytoplasm</location>
    </subcellularLocation>
</comment>
<dbReference type="GO" id="GO:0005737">
    <property type="term" value="C:cytoplasm"/>
    <property type="evidence" value="ECO:0007669"/>
    <property type="project" value="UniProtKB-SubCell"/>
</dbReference>
<dbReference type="Gene3D" id="1.20.900.10">
    <property type="entry name" value="Dbl homology (DH) domain"/>
    <property type="match status" value="1"/>
</dbReference>
<protein>
    <recommendedName>
        <fullName evidence="4">DH domain-containing protein</fullName>
    </recommendedName>
</protein>
<organism evidence="5 6">
    <name type="scientific">Leucocoprinus leucothites</name>
    <dbReference type="NCBI Taxonomy" id="201217"/>
    <lineage>
        <taxon>Eukaryota</taxon>
        <taxon>Fungi</taxon>
        <taxon>Dikarya</taxon>
        <taxon>Basidiomycota</taxon>
        <taxon>Agaricomycotina</taxon>
        <taxon>Agaricomycetes</taxon>
        <taxon>Agaricomycetidae</taxon>
        <taxon>Agaricales</taxon>
        <taxon>Agaricineae</taxon>
        <taxon>Agaricaceae</taxon>
        <taxon>Leucocoprinus</taxon>
    </lineage>
</organism>
<feature type="domain" description="DH" evidence="4">
    <location>
        <begin position="489"/>
        <end position="671"/>
    </location>
</feature>
<dbReference type="PROSITE" id="PS00741">
    <property type="entry name" value="DH_1"/>
    <property type="match status" value="1"/>
</dbReference>
<comment type="caution">
    <text evidence="5">The sequence shown here is derived from an EMBL/GenBank/DDBJ whole genome shotgun (WGS) entry which is preliminary data.</text>
</comment>
<proteinExistence type="predicted"/>
<dbReference type="GO" id="GO:0035556">
    <property type="term" value="P:intracellular signal transduction"/>
    <property type="evidence" value="ECO:0007669"/>
    <property type="project" value="InterPro"/>
</dbReference>
<keyword evidence="6" id="KW-1185">Reference proteome</keyword>
<feature type="compositionally biased region" description="Low complexity" evidence="3">
    <location>
        <begin position="340"/>
        <end position="354"/>
    </location>
</feature>
<keyword evidence="2" id="KW-0963">Cytoplasm</keyword>
<dbReference type="InterPro" id="IPR011993">
    <property type="entry name" value="PH-like_dom_sf"/>
</dbReference>
<evidence type="ECO:0000256" key="2">
    <source>
        <dbReference type="ARBA" id="ARBA00022490"/>
    </source>
</evidence>
<dbReference type="InterPro" id="IPR051480">
    <property type="entry name" value="Endocytic_GEF_Adapter"/>
</dbReference>
<evidence type="ECO:0000259" key="4">
    <source>
        <dbReference type="PROSITE" id="PS50010"/>
    </source>
</evidence>
<dbReference type="Proteomes" id="UP000559027">
    <property type="component" value="Unassembled WGS sequence"/>
</dbReference>
<dbReference type="InterPro" id="IPR000219">
    <property type="entry name" value="DH_dom"/>
</dbReference>
<sequence>MIQLWVLIPLGSIFDKWEWKWTFFLVSEYWFEPVGATMVPPVGLDLSGLGPVISPPSPAPSTSTMSSTTLQSPDRRNVSQLLLPDPYPSPQMVGENQNENDNYESDSDSGSDYLSFQGSDYGEETKEELEARERERRMVLEAAGLILQVDERVKPPVELVRARSKRSGKSKSREVSEGTVGPDSWEGDEEEGKENRKRRPAPAIPAPLHPSSTAAPRRVADPAASGSSVAPGTGNTIDDPSVAIVVDSEDSRTPMPQRRRPKRTISSDATSMKDLPPIPPREPEDVNGSMPSSPANRGFDPDEHAKRLDDAFERYESFKNANLSGNYGNNRLSVVSATSTDTSSLYPPSSPTTTVASMTPASSRELEKGSSAHHHRSLSNLSSHFHGFLGGHASSQEKGEEQSAGMPNTGGSSRYGQILQFLSMGRAKTPETENVGRKFTISGPIAMGSAMSGEGERMLGGEESPAFGSSWASLVDRTALEGIPASERKRQEAIFELINTEVAYVRDLQLIVEVFYSSMLELLSRKEITVIFANIEDILLTNTAFVSSLEERQKECRLYIDRIGDILLKHIPSMSVYLEYCVNQSIAIKVLKSLRDAKPELASHLQRLRDSEPSVRNLDLSSYLLAPMQRITRYPLLIKQILQYTEAGEEHQAIKSSQGIAERLLDHINETIREQEGRAKLKKISENLWIGQGRLDLTAPTRHMGNRKLLKEGPLIKTKSGRKIYAFLCSDILVMTDEAMKTLYRMVSSFVDIHDPRLTFKLKSRYLSRALR</sequence>
<dbReference type="OrthoDB" id="1716625at2759"/>
<dbReference type="CDD" id="cd00160">
    <property type="entry name" value="RhoGEF"/>
    <property type="match status" value="1"/>
</dbReference>
<name>A0A8H5D030_9AGAR</name>
<evidence type="ECO:0000256" key="1">
    <source>
        <dbReference type="ARBA" id="ARBA00004496"/>
    </source>
</evidence>
<dbReference type="SMART" id="SM00325">
    <property type="entry name" value="RhoGEF"/>
    <property type="match status" value="1"/>
</dbReference>
<dbReference type="PROSITE" id="PS50010">
    <property type="entry name" value="DH_2"/>
    <property type="match status" value="1"/>
</dbReference>